<dbReference type="PANTHER" id="PTHR47840:SF1">
    <property type="entry name" value="ZN(II)2CYS6 TRANSCRIPTION FACTOR (EUROFUNG)"/>
    <property type="match status" value="1"/>
</dbReference>
<organism evidence="7 8">
    <name type="scientific">Cladophialophora chaetospira</name>
    <dbReference type="NCBI Taxonomy" id="386627"/>
    <lineage>
        <taxon>Eukaryota</taxon>
        <taxon>Fungi</taxon>
        <taxon>Dikarya</taxon>
        <taxon>Ascomycota</taxon>
        <taxon>Pezizomycotina</taxon>
        <taxon>Eurotiomycetes</taxon>
        <taxon>Chaetothyriomycetidae</taxon>
        <taxon>Chaetothyriales</taxon>
        <taxon>Herpotrichiellaceae</taxon>
        <taxon>Cladophialophora</taxon>
    </lineage>
</organism>
<dbReference type="PANTHER" id="PTHR47840">
    <property type="entry name" value="ZN(II)2CYS6 TRANSCRIPTION FACTOR (EUROFUNG)-RELATED"/>
    <property type="match status" value="1"/>
</dbReference>
<dbReference type="PROSITE" id="PS50048">
    <property type="entry name" value="ZN2_CY6_FUNGAL_2"/>
    <property type="match status" value="1"/>
</dbReference>
<evidence type="ECO:0000259" key="6">
    <source>
        <dbReference type="PROSITE" id="PS50048"/>
    </source>
</evidence>
<evidence type="ECO:0000256" key="2">
    <source>
        <dbReference type="ARBA" id="ARBA00023125"/>
    </source>
</evidence>
<evidence type="ECO:0000313" key="7">
    <source>
        <dbReference type="EMBL" id="KAJ9602509.1"/>
    </source>
</evidence>
<dbReference type="SUPFAM" id="SSF57701">
    <property type="entry name" value="Zn2/Cys6 DNA-binding domain"/>
    <property type="match status" value="1"/>
</dbReference>
<keyword evidence="3" id="KW-0804">Transcription</keyword>
<keyword evidence="8" id="KW-1185">Reference proteome</keyword>
<accession>A0AA39CBR3</accession>
<keyword evidence="1" id="KW-0805">Transcription regulation</keyword>
<evidence type="ECO:0000256" key="5">
    <source>
        <dbReference type="SAM" id="MobiDB-lite"/>
    </source>
</evidence>
<sequence>MSTTTAMNSAGKVKTMRKGTKSCNECRRRKIKCTFLPSTEKQHQSASTESDQPRTKCLQCKKRNRNCGVQGEVNEEPFTYQYKPPKPIYKRRRSSSPSSATVDQLPRRTQSSAKQTPNIGDEQDRELLSTPLSMFWPNAEISEPMVQKQVMEIPLITSFEEQLGVAEDLWLLDDSTPGTDTVQYFSTASSTDEVASSSTNEDLSHSSALQVPAILLDEDAKRLSPLLSQLFNNDIIRQLPITAIPVYAADALVARDSSAPSSITDAPSLKSTITGEDNILQVLKVSANWWISIADKVLALDAALSALEISPRTPSTANDFPAPAKNASDSRGFPPVTTVRLQDFVMQKLSQTQNPIALATGLLCLALSLYHLSGGDQAGLSSSKAYELTHRITSAVDATIFSPSKFPDYEREPGILLPMMLQAKLCADRCQLSKAWFMFRRTIELAKKRGFTDPGPSLDMEDESCLSRDECDKFARRQCLIGYILEINTFMSLMLGFPHVRDESFGDRLAFATLRGEVLGSDFEVATSPEPQVNIDVKMRALRRITAVAAGCVNDRNASADSEEVQLKTTMDIQATLTSAADQMPSTWWNLRKGLPLDAAIAEEHLATQMWFWQVQAMLHLPFMLKCDPSQGAASKSKYELNRQMCMEGCRKVMRIFVRLRSDPSLSVNLCTCVHCGNFQGIHSTCTLLVGHLIHSVSRPACSTSSAEKREMEQDLALIEQIKDLFRYEALQQGPRLNEQGLPVLDGLLSLFDQLRSGSLPQNHKTTLLLPYFGTIRLRMSPRNQPFQWLENHACGTPDLPVATQDLNGQHLPGKSTTIIDDVVQELLYWTACGT</sequence>
<dbReference type="GO" id="GO:0008270">
    <property type="term" value="F:zinc ion binding"/>
    <property type="evidence" value="ECO:0007669"/>
    <property type="project" value="InterPro"/>
</dbReference>
<comment type="caution">
    <text evidence="7">The sequence shown here is derived from an EMBL/GenBank/DDBJ whole genome shotgun (WGS) entry which is preliminary data.</text>
</comment>
<feature type="region of interest" description="Disordered" evidence="5">
    <location>
        <begin position="78"/>
        <end position="124"/>
    </location>
</feature>
<dbReference type="GO" id="GO:0003677">
    <property type="term" value="F:DNA binding"/>
    <property type="evidence" value="ECO:0007669"/>
    <property type="project" value="UniProtKB-KW"/>
</dbReference>
<dbReference type="InterPro" id="IPR001138">
    <property type="entry name" value="Zn2Cys6_DnaBD"/>
</dbReference>
<dbReference type="EMBL" id="JAPDRK010000026">
    <property type="protein sequence ID" value="KAJ9602509.1"/>
    <property type="molecule type" value="Genomic_DNA"/>
</dbReference>
<evidence type="ECO:0000256" key="4">
    <source>
        <dbReference type="ARBA" id="ARBA00023242"/>
    </source>
</evidence>
<dbReference type="CDD" id="cd00067">
    <property type="entry name" value="GAL4"/>
    <property type="match status" value="1"/>
</dbReference>
<dbReference type="Gene3D" id="4.10.240.10">
    <property type="entry name" value="Zn(2)-C6 fungal-type DNA-binding domain"/>
    <property type="match status" value="1"/>
</dbReference>
<reference evidence="7" key="1">
    <citation type="submission" date="2022-10" db="EMBL/GenBank/DDBJ databases">
        <title>Culturing micro-colonial fungi from biological soil crusts in the Mojave desert and describing Neophaeococcomyces mojavensis, and introducing the new genera and species Taxawa tesnikishii.</title>
        <authorList>
            <person name="Kurbessoian T."/>
            <person name="Stajich J.E."/>
        </authorList>
    </citation>
    <scope>NUCLEOTIDE SEQUENCE</scope>
    <source>
        <strain evidence="7">TK_41</strain>
    </source>
</reference>
<keyword evidence="2" id="KW-0238">DNA-binding</keyword>
<evidence type="ECO:0000256" key="3">
    <source>
        <dbReference type="ARBA" id="ARBA00023163"/>
    </source>
</evidence>
<protein>
    <recommendedName>
        <fullName evidence="6">Zn(2)-C6 fungal-type domain-containing protein</fullName>
    </recommendedName>
</protein>
<dbReference type="CDD" id="cd12148">
    <property type="entry name" value="fungal_TF_MHR"/>
    <property type="match status" value="1"/>
</dbReference>
<gene>
    <name evidence="7" type="ORF">H2200_013052</name>
</gene>
<evidence type="ECO:0000256" key="1">
    <source>
        <dbReference type="ARBA" id="ARBA00023015"/>
    </source>
</evidence>
<evidence type="ECO:0000313" key="8">
    <source>
        <dbReference type="Proteomes" id="UP001172673"/>
    </source>
</evidence>
<dbReference type="AlphaFoldDB" id="A0AA39CBR3"/>
<proteinExistence type="predicted"/>
<feature type="region of interest" description="Disordered" evidence="5">
    <location>
        <begin position="1"/>
        <end position="22"/>
    </location>
</feature>
<dbReference type="GO" id="GO:0000981">
    <property type="term" value="F:DNA-binding transcription factor activity, RNA polymerase II-specific"/>
    <property type="evidence" value="ECO:0007669"/>
    <property type="project" value="InterPro"/>
</dbReference>
<feature type="compositionally biased region" description="Polar residues" evidence="5">
    <location>
        <begin position="95"/>
        <end position="118"/>
    </location>
</feature>
<dbReference type="Proteomes" id="UP001172673">
    <property type="component" value="Unassembled WGS sequence"/>
</dbReference>
<feature type="domain" description="Zn(2)-C6 fungal-type" evidence="6">
    <location>
        <begin position="22"/>
        <end position="67"/>
    </location>
</feature>
<dbReference type="InterPro" id="IPR036864">
    <property type="entry name" value="Zn2-C6_fun-type_DNA-bd_sf"/>
</dbReference>
<name>A0AA39CBR3_9EURO</name>
<keyword evidence="4" id="KW-0539">Nucleus</keyword>